<reference evidence="2 3" key="1">
    <citation type="journal article" date="2023" name="Sci. Data">
        <title>Genome assembly of the Korean intertidal mud-creeper Batillaria attramentaria.</title>
        <authorList>
            <person name="Patra A.K."/>
            <person name="Ho P.T."/>
            <person name="Jun S."/>
            <person name="Lee S.J."/>
            <person name="Kim Y."/>
            <person name="Won Y.J."/>
        </authorList>
    </citation>
    <scope>NUCLEOTIDE SEQUENCE [LARGE SCALE GENOMIC DNA]</scope>
    <source>
        <strain evidence="2">Wonlab-2016</strain>
    </source>
</reference>
<organism evidence="2 3">
    <name type="scientific">Batillaria attramentaria</name>
    <dbReference type="NCBI Taxonomy" id="370345"/>
    <lineage>
        <taxon>Eukaryota</taxon>
        <taxon>Metazoa</taxon>
        <taxon>Spiralia</taxon>
        <taxon>Lophotrochozoa</taxon>
        <taxon>Mollusca</taxon>
        <taxon>Gastropoda</taxon>
        <taxon>Caenogastropoda</taxon>
        <taxon>Sorbeoconcha</taxon>
        <taxon>Cerithioidea</taxon>
        <taxon>Batillariidae</taxon>
        <taxon>Batillaria</taxon>
    </lineage>
</organism>
<evidence type="ECO:0000313" key="2">
    <source>
        <dbReference type="EMBL" id="KAK7488640.1"/>
    </source>
</evidence>
<comment type="caution">
    <text evidence="2">The sequence shown here is derived from an EMBL/GenBank/DDBJ whole genome shotgun (WGS) entry which is preliminary data.</text>
</comment>
<keyword evidence="3" id="KW-1185">Reference proteome</keyword>
<name>A0ABD0KN10_9CAEN</name>
<feature type="region of interest" description="Disordered" evidence="1">
    <location>
        <begin position="100"/>
        <end position="126"/>
    </location>
</feature>
<feature type="compositionally biased region" description="Basic and acidic residues" evidence="1">
    <location>
        <begin position="117"/>
        <end position="126"/>
    </location>
</feature>
<dbReference type="EMBL" id="JACVVK020000148">
    <property type="protein sequence ID" value="KAK7488640.1"/>
    <property type="molecule type" value="Genomic_DNA"/>
</dbReference>
<protein>
    <submittedName>
        <fullName evidence="2">Uncharacterized protein</fullName>
    </submittedName>
</protein>
<dbReference type="AlphaFoldDB" id="A0ABD0KN10"/>
<gene>
    <name evidence="2" type="ORF">BaRGS_00020093</name>
</gene>
<evidence type="ECO:0000313" key="3">
    <source>
        <dbReference type="Proteomes" id="UP001519460"/>
    </source>
</evidence>
<dbReference type="Proteomes" id="UP001519460">
    <property type="component" value="Unassembled WGS sequence"/>
</dbReference>
<sequence>MCMTHTVRLFYSHCRIATSEFPVTLADAISRSAILAAADNSVLYRRDRSTMVLSGYTPSTTSGRRGILWARLTLLPRSGSGNPALTPAGIADIESLLAPPNHQELSGQHWKSSGRLGIDERMPRSL</sequence>
<accession>A0ABD0KN10</accession>
<proteinExistence type="predicted"/>
<evidence type="ECO:0000256" key="1">
    <source>
        <dbReference type="SAM" id="MobiDB-lite"/>
    </source>
</evidence>